<feature type="transmembrane region" description="Helical" evidence="1">
    <location>
        <begin position="195"/>
        <end position="219"/>
    </location>
</feature>
<keyword evidence="1" id="KW-0812">Transmembrane</keyword>
<dbReference type="Proteomes" id="UP000604117">
    <property type="component" value="Unassembled WGS sequence"/>
</dbReference>
<feature type="transmembrane region" description="Helical" evidence="1">
    <location>
        <begin position="92"/>
        <end position="112"/>
    </location>
</feature>
<dbReference type="InterPro" id="IPR015837">
    <property type="entry name" value="UCP026622_CAAX_protease"/>
</dbReference>
<accession>A0ABQ4CL37</accession>
<keyword evidence="1" id="KW-0472">Membrane</keyword>
<keyword evidence="1" id="KW-1133">Transmembrane helix</keyword>
<evidence type="ECO:0000256" key="1">
    <source>
        <dbReference type="SAM" id="Phobius"/>
    </source>
</evidence>
<gene>
    <name evidence="3" type="ORF">Asi02nite_15090</name>
</gene>
<evidence type="ECO:0000313" key="4">
    <source>
        <dbReference type="Proteomes" id="UP000604117"/>
    </source>
</evidence>
<feature type="transmembrane region" description="Helical" evidence="1">
    <location>
        <begin position="62"/>
        <end position="80"/>
    </location>
</feature>
<feature type="transmembrane region" description="Helical" evidence="1">
    <location>
        <begin position="132"/>
        <end position="148"/>
    </location>
</feature>
<reference evidence="3 4" key="1">
    <citation type="submission" date="2021-01" db="EMBL/GenBank/DDBJ databases">
        <title>Whole genome shotgun sequence of Asanoa siamensis NBRC 107932.</title>
        <authorList>
            <person name="Komaki H."/>
            <person name="Tamura T."/>
        </authorList>
    </citation>
    <scope>NUCLEOTIDE SEQUENCE [LARGE SCALE GENOMIC DNA]</scope>
    <source>
        <strain evidence="3 4">NBRC 107932</strain>
    </source>
</reference>
<dbReference type="EMBL" id="BONE01000008">
    <property type="protein sequence ID" value="GIF71991.1"/>
    <property type="molecule type" value="Genomic_DNA"/>
</dbReference>
<organism evidence="3 4">
    <name type="scientific">Asanoa siamensis</name>
    <dbReference type="NCBI Taxonomy" id="926357"/>
    <lineage>
        <taxon>Bacteria</taxon>
        <taxon>Bacillati</taxon>
        <taxon>Actinomycetota</taxon>
        <taxon>Actinomycetes</taxon>
        <taxon>Micromonosporales</taxon>
        <taxon>Micromonosporaceae</taxon>
        <taxon>Asanoa</taxon>
    </lineage>
</organism>
<evidence type="ECO:0000313" key="3">
    <source>
        <dbReference type="EMBL" id="GIF71991.1"/>
    </source>
</evidence>
<feature type="transmembrane region" description="Helical" evidence="1">
    <location>
        <begin position="21"/>
        <end position="42"/>
    </location>
</feature>
<protein>
    <recommendedName>
        <fullName evidence="2">CAAX prenyl protease 2/Lysostaphin resistance protein A-like domain-containing protein</fullName>
    </recommendedName>
</protein>
<keyword evidence="4" id="KW-1185">Reference proteome</keyword>
<comment type="caution">
    <text evidence="3">The sequence shown here is derived from an EMBL/GenBank/DDBJ whole genome shotgun (WGS) entry which is preliminary data.</text>
</comment>
<feature type="transmembrane region" description="Helical" evidence="1">
    <location>
        <begin position="168"/>
        <end position="188"/>
    </location>
</feature>
<dbReference type="PIRSF" id="PIRSF026622">
    <property type="entry name" value="Proteas_026622"/>
    <property type="match status" value="1"/>
</dbReference>
<name>A0ABQ4CL37_9ACTN</name>
<proteinExistence type="predicted"/>
<feature type="domain" description="CAAX prenyl protease 2/Lysostaphin resistance protein A-like" evidence="2">
    <location>
        <begin position="99"/>
        <end position="207"/>
    </location>
</feature>
<evidence type="ECO:0000259" key="2">
    <source>
        <dbReference type="Pfam" id="PF02517"/>
    </source>
</evidence>
<dbReference type="Pfam" id="PF02517">
    <property type="entry name" value="Rce1-like"/>
    <property type="match status" value="1"/>
</dbReference>
<dbReference type="InterPro" id="IPR003675">
    <property type="entry name" value="Rce1/LyrA-like_dom"/>
</dbReference>
<sequence length="221" mass="23338">MAVVAVLCAANWLNNVALPGAYPWISLVEVLVLLLLAAGAGLRPDDLGLARPTWRRGLRWGAVSFAVVLVLYLLALAFPAGRDAFLDQRAHLSLGGALYAAFLSVPVGTVLLEEVGFRGVLWGMVCRLRGPVWATLVSSLLFGFWHVLPSLGLGGNNRVVGALSGSTFLITLAAVLATALAGVLFAALRWRSRSLLAPFVLHWATNGLGYLLGAAIWAISG</sequence>